<evidence type="ECO:0000313" key="2">
    <source>
        <dbReference type="EMBL" id="QRW16928.1"/>
    </source>
</evidence>
<dbReference type="RefSeq" id="XP_043177165.1">
    <property type="nucleotide sequence ID" value="XM_043324746.1"/>
</dbReference>
<dbReference type="InterPro" id="IPR036397">
    <property type="entry name" value="RNaseH_sf"/>
</dbReference>
<name>A0A8H8NRB2_9AGAM</name>
<evidence type="ECO:0000259" key="1">
    <source>
        <dbReference type="Pfam" id="PF13358"/>
    </source>
</evidence>
<evidence type="ECO:0000313" key="3">
    <source>
        <dbReference type="Proteomes" id="UP000650533"/>
    </source>
</evidence>
<protein>
    <submittedName>
        <fullName evidence="2">Transposable element Tc1 transposase</fullName>
    </submittedName>
</protein>
<dbReference type="Pfam" id="PF13358">
    <property type="entry name" value="DDE_3"/>
    <property type="match status" value="1"/>
</dbReference>
<proteinExistence type="predicted"/>
<dbReference type="AlphaFoldDB" id="A0A8H8NRB2"/>
<dbReference type="InterPro" id="IPR038717">
    <property type="entry name" value="Tc1-like_DDE_dom"/>
</dbReference>
<dbReference type="Gene3D" id="3.30.420.10">
    <property type="entry name" value="Ribonuclease H-like superfamily/Ribonuclease H"/>
    <property type="match status" value="1"/>
</dbReference>
<accession>A0A8H8NRB2</accession>
<dbReference type="GO" id="GO:0003676">
    <property type="term" value="F:nucleic acid binding"/>
    <property type="evidence" value="ECO:0007669"/>
    <property type="project" value="InterPro"/>
</dbReference>
<dbReference type="InterPro" id="IPR036388">
    <property type="entry name" value="WH-like_DNA-bd_sf"/>
</dbReference>
<dbReference type="GeneID" id="67027209"/>
<gene>
    <name evidence="2" type="ORF">RhiXN_04930</name>
</gene>
<dbReference type="KEGG" id="rsx:RhiXN_04930"/>
<dbReference type="EMBL" id="CP059659">
    <property type="protein sequence ID" value="QRW16928.1"/>
    <property type="molecule type" value="Genomic_DNA"/>
</dbReference>
<reference evidence="2" key="1">
    <citation type="submission" date="2020-05" db="EMBL/GenBank/DDBJ databases">
        <title>Evolutionary and genomic comparisons of hybrid uninucleate and nonhybrid Rhizoctonia fungi.</title>
        <authorList>
            <person name="Li C."/>
            <person name="Chen X."/>
        </authorList>
    </citation>
    <scope>NUCLEOTIDE SEQUENCE</scope>
    <source>
        <strain evidence="2">AG-1 IA</strain>
    </source>
</reference>
<dbReference type="Proteomes" id="UP000650533">
    <property type="component" value="Chromosome 2"/>
</dbReference>
<feature type="domain" description="Tc1-like transposase DDE" evidence="1">
    <location>
        <begin position="166"/>
        <end position="247"/>
    </location>
</feature>
<sequence>MPPCHGKEVSQLNWGHALALHKEEKSYRYIEDKTGVPKSTACDIVANYNKYGSATPRPCSGCPPVLSAQTQCSIGQYLHRYQFNDYKTISKHVGTVTEEEQPVWPKVTQKEGEVDNPKNMVPTFCSGCEGIPLWGCIAHDKKGLLIWLDLLPPTVGKNGHSKGGGLTLEAYVEQVLGGPLIDFLHDLEEEQGHKILIVEDGAPSHRGEAARNAQEQLGIEQFSHPPNSPNLNAIKPIWCLLKSHVLKVHGALRNAIKLWKAAQRVWKEMSMEDINKHMASLNPAQSCSSWFPAGAREESGDVDESDSGFARRVGKIQAIGAAV</sequence>
<organism evidence="2 3">
    <name type="scientific">Rhizoctonia solani</name>
    <dbReference type="NCBI Taxonomy" id="456999"/>
    <lineage>
        <taxon>Eukaryota</taxon>
        <taxon>Fungi</taxon>
        <taxon>Dikarya</taxon>
        <taxon>Basidiomycota</taxon>
        <taxon>Agaricomycotina</taxon>
        <taxon>Agaricomycetes</taxon>
        <taxon>Cantharellales</taxon>
        <taxon>Ceratobasidiaceae</taxon>
        <taxon>Rhizoctonia</taxon>
    </lineage>
</organism>
<dbReference type="Gene3D" id="1.10.10.10">
    <property type="entry name" value="Winged helix-like DNA-binding domain superfamily/Winged helix DNA-binding domain"/>
    <property type="match status" value="1"/>
</dbReference>